<dbReference type="CDD" id="cd00156">
    <property type="entry name" value="REC"/>
    <property type="match status" value="1"/>
</dbReference>
<name>A0AA95EY33_9BACL</name>
<dbReference type="InterPro" id="IPR043128">
    <property type="entry name" value="Rev_trsase/Diguanyl_cyclase"/>
</dbReference>
<dbReference type="InterPro" id="IPR050469">
    <property type="entry name" value="Diguanylate_Cyclase"/>
</dbReference>
<dbReference type="SUPFAM" id="SSF47226">
    <property type="entry name" value="Histidine-containing phosphotransfer domain, HPT domain"/>
    <property type="match status" value="1"/>
</dbReference>
<dbReference type="InterPro" id="IPR011006">
    <property type="entry name" value="CheY-like_superfamily"/>
</dbReference>
<dbReference type="EMBL" id="CP119317">
    <property type="protein sequence ID" value="WEK55016.1"/>
    <property type="molecule type" value="Genomic_DNA"/>
</dbReference>
<dbReference type="GO" id="GO:0005886">
    <property type="term" value="C:plasma membrane"/>
    <property type="evidence" value="ECO:0007669"/>
    <property type="project" value="TreeGrafter"/>
</dbReference>
<evidence type="ECO:0000256" key="1">
    <source>
        <dbReference type="PROSITE-ProRule" id="PRU00169"/>
    </source>
</evidence>
<feature type="modified residue" description="4-aspartylphosphate" evidence="1">
    <location>
        <position position="471"/>
    </location>
</feature>
<feature type="domain" description="GGDEF" evidence="3">
    <location>
        <begin position="269"/>
        <end position="402"/>
    </location>
</feature>
<dbReference type="InterPro" id="IPR036641">
    <property type="entry name" value="HPT_dom_sf"/>
</dbReference>
<dbReference type="SMART" id="SM00448">
    <property type="entry name" value="REC"/>
    <property type="match status" value="2"/>
</dbReference>
<protein>
    <submittedName>
        <fullName evidence="4">Response regulator</fullName>
    </submittedName>
</protein>
<dbReference type="Pfam" id="PF00990">
    <property type="entry name" value="GGDEF"/>
    <property type="match status" value="1"/>
</dbReference>
<dbReference type="FunFam" id="3.30.70.270:FF:000001">
    <property type="entry name" value="Diguanylate cyclase domain protein"/>
    <property type="match status" value="1"/>
</dbReference>
<gene>
    <name evidence="4" type="ORF">P0Y55_02725</name>
</gene>
<dbReference type="GO" id="GO:1902201">
    <property type="term" value="P:negative regulation of bacterial-type flagellum-dependent cell motility"/>
    <property type="evidence" value="ECO:0007669"/>
    <property type="project" value="TreeGrafter"/>
</dbReference>
<dbReference type="SUPFAM" id="SSF52172">
    <property type="entry name" value="CheY-like"/>
    <property type="match status" value="2"/>
</dbReference>
<evidence type="ECO:0000313" key="4">
    <source>
        <dbReference type="EMBL" id="WEK55016.1"/>
    </source>
</evidence>
<dbReference type="SUPFAM" id="SSF55073">
    <property type="entry name" value="Nucleotide cyclase"/>
    <property type="match status" value="1"/>
</dbReference>
<dbReference type="GO" id="GO:0043709">
    <property type="term" value="P:cell adhesion involved in single-species biofilm formation"/>
    <property type="evidence" value="ECO:0007669"/>
    <property type="project" value="TreeGrafter"/>
</dbReference>
<sequence>MIPPKFKQLVEQRIRGTFDDWASKGSIEETEIYRFLHNLKGTAGTIGMKAIEREADHLLGLFSDVSRRLFDYGECFDLLKGLLLELPQEGDQEQLEDSELTTSTAGSSQIGNRILVIDDDVELAAYLKAVLEERNYPVNIALSAERGLKMFYDLKPDMILLDIFLPDTNGLEVLKQIVEKSHQEHSPVIVISSEDTKTHRINAYRFGAMDFFAKPIDQELLLALIDNRFKIKQQWEQSIIVDELTGAYNRKYFNRTLRQLIMDFQRTKRVFTIAIMDLDHFKRVNDTYGHLKGDEVLRSFAEVVMELKREEDSLCRYGGEEFALLLPNTSKEQAVHVLDRIRERLSARLFEADGGPFQVTFTSGVTDIHLDNMHAEQLVEEADQALYVGKESGRNQTVIFAPQLISHNYEQMLNIVVVDDDPLIRELVVSELSQWQPNRSLEVAVKSYDNGVEFLQSDWFKEKQKYIILLDGAMPTMDGVEVLNELRVQYQERDIVIAMLTARGNQTDIIHALQHGADDYIIKPFQMTELVARVERLVHKLFK</sequence>
<accession>A0AA95EY33</accession>
<dbReference type="GO" id="GO:0052621">
    <property type="term" value="F:diguanylate cyclase activity"/>
    <property type="evidence" value="ECO:0007669"/>
    <property type="project" value="TreeGrafter"/>
</dbReference>
<dbReference type="SMART" id="SM00267">
    <property type="entry name" value="GGDEF"/>
    <property type="match status" value="1"/>
</dbReference>
<feature type="domain" description="Response regulatory" evidence="2">
    <location>
        <begin position="414"/>
        <end position="538"/>
    </location>
</feature>
<evidence type="ECO:0000259" key="3">
    <source>
        <dbReference type="PROSITE" id="PS50887"/>
    </source>
</evidence>
<dbReference type="AlphaFoldDB" id="A0AA95EY33"/>
<dbReference type="PROSITE" id="PS50110">
    <property type="entry name" value="RESPONSE_REGULATORY"/>
    <property type="match status" value="2"/>
</dbReference>
<dbReference type="Proteomes" id="UP001178662">
    <property type="component" value="Chromosome"/>
</dbReference>
<proteinExistence type="predicted"/>
<reference evidence="4" key="1">
    <citation type="submission" date="2023-03" db="EMBL/GenBank/DDBJ databases">
        <title>Andean soil-derived lignocellulolytic bacterial consortium as a source of novel taxa and putative plastic-active enzymes.</title>
        <authorList>
            <person name="Diaz-Garcia L."/>
            <person name="Chuvochina M."/>
            <person name="Feuerriegel G."/>
            <person name="Bunk B."/>
            <person name="Sproer C."/>
            <person name="Streit W.R."/>
            <person name="Rodriguez L.M."/>
            <person name="Overmann J."/>
            <person name="Jimenez D.J."/>
        </authorList>
    </citation>
    <scope>NUCLEOTIDE SEQUENCE</scope>
    <source>
        <strain evidence="4">MAG 2441</strain>
    </source>
</reference>
<feature type="modified residue" description="4-aspartylphosphate" evidence="1">
    <location>
        <position position="162"/>
    </location>
</feature>
<dbReference type="CDD" id="cd17574">
    <property type="entry name" value="REC_OmpR"/>
    <property type="match status" value="1"/>
</dbReference>
<dbReference type="PANTHER" id="PTHR45138">
    <property type="entry name" value="REGULATORY COMPONENTS OF SENSORY TRANSDUCTION SYSTEM"/>
    <property type="match status" value="1"/>
</dbReference>
<feature type="domain" description="Response regulatory" evidence="2">
    <location>
        <begin position="113"/>
        <end position="229"/>
    </location>
</feature>
<dbReference type="InterPro" id="IPR000160">
    <property type="entry name" value="GGDEF_dom"/>
</dbReference>
<keyword evidence="5" id="KW-1185">Reference proteome</keyword>
<dbReference type="PANTHER" id="PTHR45138:SF9">
    <property type="entry name" value="DIGUANYLATE CYCLASE DGCM-RELATED"/>
    <property type="match status" value="1"/>
</dbReference>
<evidence type="ECO:0000259" key="2">
    <source>
        <dbReference type="PROSITE" id="PS50110"/>
    </source>
</evidence>
<dbReference type="GO" id="GO:0000160">
    <property type="term" value="P:phosphorelay signal transduction system"/>
    <property type="evidence" value="ECO:0007669"/>
    <property type="project" value="InterPro"/>
</dbReference>
<evidence type="ECO:0000313" key="5">
    <source>
        <dbReference type="Proteomes" id="UP001178662"/>
    </source>
</evidence>
<dbReference type="PROSITE" id="PS50887">
    <property type="entry name" value="GGDEF"/>
    <property type="match status" value="1"/>
</dbReference>
<dbReference type="InterPro" id="IPR001789">
    <property type="entry name" value="Sig_transdc_resp-reg_receiver"/>
</dbReference>
<dbReference type="InterPro" id="IPR029787">
    <property type="entry name" value="Nucleotide_cyclase"/>
</dbReference>
<dbReference type="Gene3D" id="3.40.50.2300">
    <property type="match status" value="2"/>
</dbReference>
<dbReference type="CDD" id="cd01949">
    <property type="entry name" value="GGDEF"/>
    <property type="match status" value="1"/>
</dbReference>
<dbReference type="NCBIfam" id="TIGR00254">
    <property type="entry name" value="GGDEF"/>
    <property type="match status" value="1"/>
</dbReference>
<organism evidence="4 5">
    <name type="scientific">Candidatus Cohnella colombiensis</name>
    <dbReference type="NCBI Taxonomy" id="3121368"/>
    <lineage>
        <taxon>Bacteria</taxon>
        <taxon>Bacillati</taxon>
        <taxon>Bacillota</taxon>
        <taxon>Bacilli</taxon>
        <taxon>Bacillales</taxon>
        <taxon>Paenibacillaceae</taxon>
        <taxon>Cohnella</taxon>
    </lineage>
</organism>
<dbReference type="Pfam" id="PF00072">
    <property type="entry name" value="Response_reg"/>
    <property type="match status" value="2"/>
</dbReference>
<dbReference type="Gene3D" id="3.30.70.270">
    <property type="match status" value="1"/>
</dbReference>
<keyword evidence="1" id="KW-0597">Phosphoprotein</keyword>